<keyword evidence="7" id="KW-0328">Glycosyltransferase</keyword>
<evidence type="ECO:0000259" key="22">
    <source>
        <dbReference type="Pfam" id="PF09258"/>
    </source>
</evidence>
<reference evidence="23" key="1">
    <citation type="submission" date="2013-05" db="EMBL/GenBank/DDBJ databases">
        <authorList>
            <person name="Yim A.K.Y."/>
            <person name="Chan T.F."/>
            <person name="Ji K.M."/>
            <person name="Liu X.Y."/>
            <person name="Zhou J.W."/>
            <person name="Li R.Q."/>
            <person name="Yang K.Y."/>
            <person name="Li J."/>
            <person name="Li M."/>
            <person name="Law P.T.W."/>
            <person name="Wu Y.L."/>
            <person name="Cai Z.L."/>
            <person name="Qin H."/>
            <person name="Bao Y."/>
            <person name="Leung R.K.K."/>
            <person name="Ng P.K.S."/>
            <person name="Zou J."/>
            <person name="Zhong X.J."/>
            <person name="Ran P.X."/>
            <person name="Zhong N.S."/>
            <person name="Liu Z.G."/>
            <person name="Tsui S.K.W."/>
        </authorList>
    </citation>
    <scope>NUCLEOTIDE SEQUENCE</scope>
    <source>
        <strain evidence="23">Derf</strain>
        <tissue evidence="23">Whole organism</tissue>
    </source>
</reference>
<comment type="caution">
    <text evidence="23">The sequence shown here is derived from an EMBL/GenBank/DDBJ whole genome shotgun (WGS) entry which is preliminary data.</text>
</comment>
<keyword evidence="17" id="KW-0325">Glycoprotein</keyword>
<evidence type="ECO:0000256" key="20">
    <source>
        <dbReference type="SAM" id="Phobius"/>
    </source>
</evidence>
<dbReference type="GO" id="GO:0015012">
    <property type="term" value="P:heparan sulfate proteoglycan biosynthetic process"/>
    <property type="evidence" value="ECO:0007669"/>
    <property type="project" value="UniProtKB-ARBA"/>
</dbReference>
<comment type="subcellular location">
    <subcellularLocation>
        <location evidence="3">Endoplasmic reticulum membrane</location>
        <topology evidence="3">Single-pass type II membrane protein</topology>
    </subcellularLocation>
    <subcellularLocation>
        <location evidence="2">Golgi apparatus membrane</location>
        <topology evidence="2">Single-pass type II membrane protein</topology>
    </subcellularLocation>
</comment>
<evidence type="ECO:0000259" key="21">
    <source>
        <dbReference type="Pfam" id="PF03016"/>
    </source>
</evidence>
<evidence type="ECO:0000256" key="18">
    <source>
        <dbReference type="ARBA" id="ARBA00023211"/>
    </source>
</evidence>
<organism evidence="23 24">
    <name type="scientific">Dermatophagoides farinae</name>
    <name type="common">American house dust mite</name>
    <dbReference type="NCBI Taxonomy" id="6954"/>
    <lineage>
        <taxon>Eukaryota</taxon>
        <taxon>Metazoa</taxon>
        <taxon>Ecdysozoa</taxon>
        <taxon>Arthropoda</taxon>
        <taxon>Chelicerata</taxon>
        <taxon>Arachnida</taxon>
        <taxon>Acari</taxon>
        <taxon>Acariformes</taxon>
        <taxon>Sarcoptiformes</taxon>
        <taxon>Astigmata</taxon>
        <taxon>Psoroptidia</taxon>
        <taxon>Analgoidea</taxon>
        <taxon>Pyroglyphidae</taxon>
        <taxon>Dermatophagoidinae</taxon>
        <taxon>Dermatophagoides</taxon>
    </lineage>
</organism>
<dbReference type="InterPro" id="IPR004263">
    <property type="entry name" value="Exostosin"/>
</dbReference>
<name>A0A922HVS5_DERFA</name>
<feature type="domain" description="Exostosin GT47" evidence="21">
    <location>
        <begin position="176"/>
        <end position="493"/>
    </location>
</feature>
<sequence length="841" mass="98681">MFSRFQFNLTRKDDDKSDVQKLITINDNQNNDDNALSNHHDGQSCGHSWTVILFIFLLITSLIVFIIDGYFELAILLKITKILSSQSSLNYICKTYISYGFVHKDNEAILANVTVEDIFRHETESPEIFLKLPILDKVVKNPEKCSHYSCFDLYRCGLINYNPSDIPKQLKNNVPQERIKVFVYPNYKFVVKNGNQSINISQSLEYQRILRAIVSSPYYTNKPNEACLFIPNVDTLNFDEIDRSIIENILWSLPYFRQTNGTNHLIFVMLNQKAHSKRNWLPNFPQIMIASGMFTDRNYRLNFDIATPVYSLFAQLYESWPNLKQYEFDVSRLMHRKRKWTIVSTQMSVISKPNQKSLLRLESFYSNRMILFGFDCSNSVKFIKSNKLPFWSYRNESSKHILRSYERTIVCNNDRQIHQRYLDVLHDAQYCLIMPSTAVSTGPLLADILMSGCIPVIVDDNYVLPFQERIDWTTISLRIRERSLNNLLEIIDSLSSTGRLQQLRLNALNVWNRFFRNIENIALTTLDIINERVYPKPRNIQSTFDDKFQELTPLSYDYFAKGFNYINPKNLNLISDGFTAVILTYNRLNSLFHVVSSITRVPSCQKILIIWNNQAERPPLNDQWKPFSMPIQVIQTNKNKLSNRFFPYASIETEAIFAIDDDITMLNSDEIEFSYQTWREFPDRIVGFPSRLHLWNNLTNSWTYDSEWKNKISLILTGAAFYHHYYNYLYTYVMSETIRKWVDDNMNCEDIAMNFLVSNITGKAPIKVTPRKKFKCPECSKANSLSADVVRHLQLRSRCIDHFSKIYRMMPLKSVEFRSDPVLFRDNIPEKFKHFSLIGNL</sequence>
<evidence type="ECO:0000256" key="5">
    <source>
        <dbReference type="ARBA" id="ARBA00010271"/>
    </source>
</evidence>
<keyword evidence="12" id="KW-0735">Signal-anchor</keyword>
<dbReference type="AlphaFoldDB" id="A0A922HVS5"/>
<evidence type="ECO:0000256" key="7">
    <source>
        <dbReference type="ARBA" id="ARBA00022676"/>
    </source>
</evidence>
<dbReference type="GO" id="GO:0000139">
    <property type="term" value="C:Golgi membrane"/>
    <property type="evidence" value="ECO:0007669"/>
    <property type="project" value="UniProtKB-SubCell"/>
</dbReference>
<feature type="domain" description="Glycosyl transferase 64" evidence="22">
    <location>
        <begin position="578"/>
        <end position="824"/>
    </location>
</feature>
<keyword evidence="10" id="KW-0479">Metal-binding</keyword>
<evidence type="ECO:0000256" key="17">
    <source>
        <dbReference type="ARBA" id="ARBA00023180"/>
    </source>
</evidence>
<dbReference type="EMBL" id="ASGP02000004">
    <property type="protein sequence ID" value="KAH9511955.1"/>
    <property type="molecule type" value="Genomic_DNA"/>
</dbReference>
<dbReference type="InterPro" id="IPR029044">
    <property type="entry name" value="Nucleotide-diphossugar_trans"/>
</dbReference>
<dbReference type="Gene3D" id="3.90.550.10">
    <property type="entry name" value="Spore Coat Polysaccharide Biosynthesis Protein SpsA, Chain A"/>
    <property type="match status" value="1"/>
</dbReference>
<evidence type="ECO:0000256" key="14">
    <source>
        <dbReference type="ARBA" id="ARBA00023034"/>
    </source>
</evidence>
<keyword evidence="15 20" id="KW-0472">Membrane</keyword>
<evidence type="ECO:0000256" key="2">
    <source>
        <dbReference type="ARBA" id="ARBA00004323"/>
    </source>
</evidence>
<keyword evidence="18" id="KW-0464">Manganese</keyword>
<evidence type="ECO:0000256" key="4">
    <source>
        <dbReference type="ARBA" id="ARBA00004922"/>
    </source>
</evidence>
<dbReference type="InterPro" id="IPR015338">
    <property type="entry name" value="GT64_dom"/>
</dbReference>
<evidence type="ECO:0000256" key="9">
    <source>
        <dbReference type="ARBA" id="ARBA00022692"/>
    </source>
</evidence>
<dbReference type="Pfam" id="PF03016">
    <property type="entry name" value="Exostosin_GT47"/>
    <property type="match status" value="1"/>
</dbReference>
<keyword evidence="24" id="KW-1185">Reference proteome</keyword>
<dbReference type="Proteomes" id="UP000790347">
    <property type="component" value="Unassembled WGS sequence"/>
</dbReference>
<evidence type="ECO:0000256" key="16">
    <source>
        <dbReference type="ARBA" id="ARBA00023157"/>
    </source>
</evidence>
<evidence type="ECO:0000256" key="6">
    <source>
        <dbReference type="ARBA" id="ARBA00012194"/>
    </source>
</evidence>
<evidence type="ECO:0000256" key="8">
    <source>
        <dbReference type="ARBA" id="ARBA00022679"/>
    </source>
</evidence>
<feature type="transmembrane region" description="Helical" evidence="20">
    <location>
        <begin position="49"/>
        <end position="71"/>
    </location>
</feature>
<keyword evidence="11" id="KW-0256">Endoplasmic reticulum</keyword>
<reference evidence="23" key="2">
    <citation type="journal article" date="2022" name="Res Sq">
        <title>Comparative Genomics Reveals Insights into the Divergent Evolution of Astigmatic Mites and Household Pest Adaptations.</title>
        <authorList>
            <person name="Xiong Q."/>
            <person name="Wan A.T.-Y."/>
            <person name="Liu X.-Y."/>
            <person name="Fung C.S.-H."/>
            <person name="Xiao X."/>
            <person name="Malainual N."/>
            <person name="Hou J."/>
            <person name="Wang L."/>
            <person name="Wang M."/>
            <person name="Yang K."/>
            <person name="Cui Y."/>
            <person name="Leung E."/>
            <person name="Nong W."/>
            <person name="Shin S.-K."/>
            <person name="Au S."/>
            <person name="Jeong K.Y."/>
            <person name="Chew F.T."/>
            <person name="Hui J."/>
            <person name="Leung T.F."/>
            <person name="Tungtrongchitr A."/>
            <person name="Zhong N."/>
            <person name="Liu Z."/>
            <person name="Tsui S."/>
        </authorList>
    </citation>
    <scope>NUCLEOTIDE SEQUENCE</scope>
    <source>
        <strain evidence="23">Derf</strain>
        <tissue evidence="23">Whole organism</tissue>
    </source>
</reference>
<comment type="pathway">
    <text evidence="4">Protein modification; protein glycosylation.</text>
</comment>
<protein>
    <recommendedName>
        <fullName evidence="19">Exostosin-2</fullName>
        <ecNumber evidence="6">2.4.1.224</ecNumber>
    </recommendedName>
</protein>
<evidence type="ECO:0000313" key="23">
    <source>
        <dbReference type="EMBL" id="KAH9511955.1"/>
    </source>
</evidence>
<evidence type="ECO:0000256" key="15">
    <source>
        <dbReference type="ARBA" id="ARBA00023136"/>
    </source>
</evidence>
<dbReference type="PANTHER" id="PTHR48261">
    <property type="entry name" value="ACETYLGLUCOSAMINYLTRANSFERASE"/>
    <property type="match status" value="1"/>
</dbReference>
<dbReference type="GO" id="GO:0005789">
    <property type="term" value="C:endoplasmic reticulum membrane"/>
    <property type="evidence" value="ECO:0007669"/>
    <property type="project" value="UniProtKB-SubCell"/>
</dbReference>
<dbReference type="GO" id="GO:0015020">
    <property type="term" value="F:glucuronosyltransferase activity"/>
    <property type="evidence" value="ECO:0007669"/>
    <property type="project" value="UniProtKB-ARBA"/>
</dbReference>
<dbReference type="Pfam" id="PF09258">
    <property type="entry name" value="Glyco_transf_64"/>
    <property type="match status" value="1"/>
</dbReference>
<evidence type="ECO:0000256" key="1">
    <source>
        <dbReference type="ARBA" id="ARBA00001936"/>
    </source>
</evidence>
<dbReference type="FunFam" id="3.90.550.10:FF:000035">
    <property type="entry name" value="Putative Exostosin-2"/>
    <property type="match status" value="1"/>
</dbReference>
<dbReference type="GO" id="GO:0050508">
    <property type="term" value="F:glucuronosyl-N-acetylglucosaminyl-proteoglycan 4-alpha-N-acetylglucosaminyltransferase activity"/>
    <property type="evidence" value="ECO:0007669"/>
    <property type="project" value="UniProtKB-EC"/>
</dbReference>
<keyword evidence="8" id="KW-0808">Transferase</keyword>
<evidence type="ECO:0000256" key="12">
    <source>
        <dbReference type="ARBA" id="ARBA00022968"/>
    </source>
</evidence>
<evidence type="ECO:0000313" key="24">
    <source>
        <dbReference type="Proteomes" id="UP000790347"/>
    </source>
</evidence>
<dbReference type="PANTHER" id="PTHR48261:SF5">
    <property type="entry name" value="EXOSTOSIN GLYCOSYLTRANSFERASE 2"/>
    <property type="match status" value="1"/>
</dbReference>
<dbReference type="EC" id="2.4.1.224" evidence="6"/>
<keyword evidence="13 20" id="KW-1133">Transmembrane helix</keyword>
<comment type="cofactor">
    <cofactor evidence="1">
        <name>Mn(2+)</name>
        <dbReference type="ChEBI" id="CHEBI:29035"/>
    </cofactor>
</comment>
<evidence type="ECO:0000256" key="13">
    <source>
        <dbReference type="ARBA" id="ARBA00022989"/>
    </source>
</evidence>
<evidence type="ECO:0000256" key="10">
    <source>
        <dbReference type="ARBA" id="ARBA00022723"/>
    </source>
</evidence>
<keyword evidence="9 20" id="KW-0812">Transmembrane</keyword>
<comment type="similarity">
    <text evidence="5">Belongs to the glycosyltransferase 47 family.</text>
</comment>
<evidence type="ECO:0000256" key="19">
    <source>
        <dbReference type="ARBA" id="ARBA00069568"/>
    </source>
</evidence>
<evidence type="ECO:0000256" key="11">
    <source>
        <dbReference type="ARBA" id="ARBA00022824"/>
    </source>
</evidence>
<proteinExistence type="inferred from homology"/>
<keyword evidence="16" id="KW-1015">Disulfide bond</keyword>
<dbReference type="GO" id="GO:0046872">
    <property type="term" value="F:metal ion binding"/>
    <property type="evidence" value="ECO:0007669"/>
    <property type="project" value="UniProtKB-KW"/>
</dbReference>
<evidence type="ECO:0000256" key="3">
    <source>
        <dbReference type="ARBA" id="ARBA00004648"/>
    </source>
</evidence>
<dbReference type="InterPro" id="IPR040911">
    <property type="entry name" value="Exostosin_GT47"/>
</dbReference>
<keyword evidence="14" id="KW-0333">Golgi apparatus</keyword>
<dbReference type="SUPFAM" id="SSF53448">
    <property type="entry name" value="Nucleotide-diphospho-sugar transferases"/>
    <property type="match status" value="1"/>
</dbReference>
<gene>
    <name evidence="23" type="primary">EXT2</name>
    <name evidence="23" type="ORF">DERF_010374</name>
</gene>
<accession>A0A922HVS5</accession>